<dbReference type="PANTHER" id="PTHR10625">
    <property type="entry name" value="HISTONE DEACETYLASE HDAC1-RELATED"/>
    <property type="match status" value="1"/>
</dbReference>
<dbReference type="PRINTS" id="PR01270">
    <property type="entry name" value="HDASUPER"/>
</dbReference>
<proteinExistence type="predicted"/>
<organism evidence="2 3">
    <name type="scientific">Chloropicon roscoffensis</name>
    <dbReference type="NCBI Taxonomy" id="1461544"/>
    <lineage>
        <taxon>Eukaryota</taxon>
        <taxon>Viridiplantae</taxon>
        <taxon>Chlorophyta</taxon>
        <taxon>Chloropicophyceae</taxon>
        <taxon>Chloropicales</taxon>
        <taxon>Chloropicaceae</taxon>
        <taxon>Chloropicon</taxon>
    </lineage>
</organism>
<gene>
    <name evidence="2" type="ORF">HKI87_06g44300</name>
</gene>
<dbReference type="Proteomes" id="UP001472866">
    <property type="component" value="Chromosome 06"/>
</dbReference>
<dbReference type="Pfam" id="PF00850">
    <property type="entry name" value="Hist_deacetyl"/>
    <property type="match status" value="1"/>
</dbReference>
<reference evidence="2 3" key="1">
    <citation type="submission" date="2024-03" db="EMBL/GenBank/DDBJ databases">
        <title>Complete genome sequence of the green alga Chloropicon roscoffensis RCC1871.</title>
        <authorList>
            <person name="Lemieux C."/>
            <person name="Pombert J.-F."/>
            <person name="Otis C."/>
            <person name="Turmel M."/>
        </authorList>
    </citation>
    <scope>NUCLEOTIDE SEQUENCE [LARGE SCALE GENOMIC DNA]</scope>
    <source>
        <strain evidence="2 3">RCC1871</strain>
    </source>
</reference>
<evidence type="ECO:0000313" key="3">
    <source>
        <dbReference type="Proteomes" id="UP001472866"/>
    </source>
</evidence>
<dbReference type="GO" id="GO:0040029">
    <property type="term" value="P:epigenetic regulation of gene expression"/>
    <property type="evidence" value="ECO:0007669"/>
    <property type="project" value="TreeGrafter"/>
</dbReference>
<evidence type="ECO:0000259" key="1">
    <source>
        <dbReference type="Pfam" id="PF00850"/>
    </source>
</evidence>
<keyword evidence="3" id="KW-1185">Reference proteome</keyword>
<dbReference type="InterPro" id="IPR023696">
    <property type="entry name" value="Ureohydrolase_dom_sf"/>
</dbReference>
<dbReference type="EMBL" id="CP151506">
    <property type="protein sequence ID" value="WZN62885.1"/>
    <property type="molecule type" value="Genomic_DNA"/>
</dbReference>
<sequence>MPKVLLGRSYAPLHNKVGHPECAERSHGIEKALDRAGLGDSLVELRPSRRRISEEAAQESILQVHSLGLVQGIKKVCEGCSAGATLLDPDTYVTDMSFEEQIRGVTTALDVVDEVVGASDPDLTGFALVRPPGHHARRGQPMGFCLFNFVSIAARHAQRSHGLQRLAIFDFDVHHGNGTEEEFYDDPDVLYVSWHQQGLFPGTGRLGETGGEGAEGSNLNINLPSGSGREAMRLAFREVVEPAIRGWAPDMILCSAGYDAHFMDPQAGLQAQSSDFHWIATELRGLALDLCDGRMVFVLEGGYNIEALGDSVVESLRGLAGLGSEAKYDSPHLYEEPLERIERAVAEAHGLLLKKADD</sequence>
<evidence type="ECO:0000313" key="2">
    <source>
        <dbReference type="EMBL" id="WZN62885.1"/>
    </source>
</evidence>
<dbReference type="SUPFAM" id="SSF52768">
    <property type="entry name" value="Arginase/deacetylase"/>
    <property type="match status" value="1"/>
</dbReference>
<dbReference type="PANTHER" id="PTHR10625:SF11">
    <property type="entry name" value="HISTONE DEACETYLASE 14, CHLOROPLASTIC"/>
    <property type="match status" value="1"/>
</dbReference>
<name>A0AAX4PBF2_9CHLO</name>
<dbReference type="GO" id="GO:0000118">
    <property type="term" value="C:histone deacetylase complex"/>
    <property type="evidence" value="ECO:0007669"/>
    <property type="project" value="TreeGrafter"/>
</dbReference>
<accession>A0AAX4PBF2</accession>
<dbReference type="Gene3D" id="3.40.800.20">
    <property type="entry name" value="Histone deacetylase domain"/>
    <property type="match status" value="1"/>
</dbReference>
<dbReference type="InterPro" id="IPR000286">
    <property type="entry name" value="HDACs"/>
</dbReference>
<dbReference type="CDD" id="cd09992">
    <property type="entry name" value="HDAC_classII"/>
    <property type="match status" value="1"/>
</dbReference>
<feature type="domain" description="Histone deacetylase" evidence="1">
    <location>
        <begin position="19"/>
        <end position="317"/>
    </location>
</feature>
<dbReference type="InterPro" id="IPR037138">
    <property type="entry name" value="His_deacetylse_dom_sf"/>
</dbReference>
<dbReference type="InterPro" id="IPR023801">
    <property type="entry name" value="His_deacetylse_dom"/>
</dbReference>
<protein>
    <submittedName>
        <fullName evidence="2">Histone deacetylase</fullName>
    </submittedName>
</protein>
<dbReference type="AlphaFoldDB" id="A0AAX4PBF2"/>
<dbReference type="GO" id="GO:0005737">
    <property type="term" value="C:cytoplasm"/>
    <property type="evidence" value="ECO:0007669"/>
    <property type="project" value="TreeGrafter"/>
</dbReference>
<dbReference type="GO" id="GO:0004407">
    <property type="term" value="F:histone deacetylase activity"/>
    <property type="evidence" value="ECO:0007669"/>
    <property type="project" value="TreeGrafter"/>
</dbReference>